<keyword evidence="2" id="KW-1185">Reference proteome</keyword>
<proteinExistence type="predicted"/>
<evidence type="ECO:0000313" key="1">
    <source>
        <dbReference type="EMBL" id="KAJ1368970.1"/>
    </source>
</evidence>
<dbReference type="Proteomes" id="UP001196413">
    <property type="component" value="Unassembled WGS sequence"/>
</dbReference>
<evidence type="ECO:0000313" key="2">
    <source>
        <dbReference type="Proteomes" id="UP001196413"/>
    </source>
</evidence>
<reference evidence="1" key="1">
    <citation type="submission" date="2021-06" db="EMBL/GenBank/DDBJ databases">
        <title>Parelaphostrongylus tenuis whole genome reference sequence.</title>
        <authorList>
            <person name="Garwood T.J."/>
            <person name="Larsen P.A."/>
            <person name="Fountain-Jones N.M."/>
            <person name="Garbe J.R."/>
            <person name="Macchietto M.G."/>
            <person name="Kania S.A."/>
            <person name="Gerhold R.W."/>
            <person name="Richards J.E."/>
            <person name="Wolf T.M."/>
        </authorList>
    </citation>
    <scope>NUCLEOTIDE SEQUENCE</scope>
    <source>
        <strain evidence="1">MNPRO001-30</strain>
        <tissue evidence="1">Meninges</tissue>
    </source>
</reference>
<accession>A0AAD5R3L1</accession>
<name>A0AAD5R3L1_PARTN</name>
<protein>
    <submittedName>
        <fullName evidence="1">Uncharacterized protein</fullName>
    </submittedName>
</protein>
<organism evidence="1 2">
    <name type="scientific">Parelaphostrongylus tenuis</name>
    <name type="common">Meningeal worm</name>
    <dbReference type="NCBI Taxonomy" id="148309"/>
    <lineage>
        <taxon>Eukaryota</taxon>
        <taxon>Metazoa</taxon>
        <taxon>Ecdysozoa</taxon>
        <taxon>Nematoda</taxon>
        <taxon>Chromadorea</taxon>
        <taxon>Rhabditida</taxon>
        <taxon>Rhabditina</taxon>
        <taxon>Rhabditomorpha</taxon>
        <taxon>Strongyloidea</taxon>
        <taxon>Metastrongylidae</taxon>
        <taxon>Parelaphostrongylus</taxon>
    </lineage>
</organism>
<comment type="caution">
    <text evidence="1">The sequence shown here is derived from an EMBL/GenBank/DDBJ whole genome shotgun (WGS) entry which is preliminary data.</text>
</comment>
<dbReference type="EMBL" id="JAHQIW010006369">
    <property type="protein sequence ID" value="KAJ1368970.1"/>
    <property type="molecule type" value="Genomic_DNA"/>
</dbReference>
<dbReference type="AlphaFoldDB" id="A0AAD5R3L1"/>
<sequence>MGQRLAHGLAIAFKSKVEASAMDLRPLIYLSYYSIRWSTGEFSFMLCGRSLNYEVKSRKMQAIQSLVHFVCRRKAKNDWLAFFNVSMAYSVQ</sequence>
<gene>
    <name evidence="1" type="ORF">KIN20_030336</name>
</gene>